<sequence>MIPISKIPNTGSTSWKFSTTKILQSVVLVCVILYFGKTLFIPLSFSLLISFILYPVCKWMEHKGMSQTIAILIAIFMVLFISSGILYLLFLQINEFLTEWEPFKIKLLEALAQVSVYTSEHFGITTEEQTIFFKNAINNSGSETFSAFKTILYSLSGYAFFILIIPVFSALILYHRSMLAEVLYQIFPSDKKETVHEVLVETISAYYNFIKGMALVYLIVGLLNSIGLAIIGIPHPFVFGFIASILTFIPYIGIMISSLLPIAISWITFNSIWYPLGVILVFSIVQILEAYVIFPFAVGSRLKINTLVIILMITAGGILWGASGMILFIPFISIIKLIAERTESLKTLSLLLGDGIHKKEKP</sequence>
<comment type="subcellular location">
    <subcellularLocation>
        <location evidence="1">Cell membrane</location>
        <topology evidence="1">Multi-pass membrane protein</topology>
    </subcellularLocation>
</comment>
<evidence type="ECO:0000256" key="8">
    <source>
        <dbReference type="SAM" id="Phobius"/>
    </source>
</evidence>
<dbReference type="InterPro" id="IPR002549">
    <property type="entry name" value="AI-2E-like"/>
</dbReference>
<dbReference type="AlphaFoldDB" id="A0AB39W783"/>
<feature type="transmembrane region" description="Helical" evidence="8">
    <location>
        <begin position="69"/>
        <end position="90"/>
    </location>
</feature>
<keyword evidence="7 8" id="KW-0472">Membrane</keyword>
<name>A0AB39W783_9FLAO</name>
<dbReference type="EMBL" id="CP165625">
    <property type="protein sequence ID" value="XDU96524.1"/>
    <property type="molecule type" value="Genomic_DNA"/>
</dbReference>
<keyword evidence="4" id="KW-1003">Cell membrane</keyword>
<feature type="transmembrane region" description="Helical" evidence="8">
    <location>
        <begin position="306"/>
        <end position="339"/>
    </location>
</feature>
<evidence type="ECO:0000313" key="9">
    <source>
        <dbReference type="EMBL" id="XDU96524.1"/>
    </source>
</evidence>
<evidence type="ECO:0000256" key="2">
    <source>
        <dbReference type="ARBA" id="ARBA00009773"/>
    </source>
</evidence>
<dbReference type="GO" id="GO:0005886">
    <property type="term" value="C:plasma membrane"/>
    <property type="evidence" value="ECO:0007669"/>
    <property type="project" value="UniProtKB-SubCell"/>
</dbReference>
<reference evidence="9" key="1">
    <citation type="submission" date="2024-07" db="EMBL/GenBank/DDBJ databases">
        <authorList>
            <person name="Biller S.J."/>
        </authorList>
    </citation>
    <scope>NUCLEOTIDE SEQUENCE</scope>
    <source>
        <strain evidence="9">WC2409</strain>
    </source>
</reference>
<organism evidence="9">
    <name type="scientific">Flavobacterium sp. WC2409</name>
    <dbReference type="NCBI Taxonomy" id="3234139"/>
    <lineage>
        <taxon>Bacteria</taxon>
        <taxon>Pseudomonadati</taxon>
        <taxon>Bacteroidota</taxon>
        <taxon>Flavobacteriia</taxon>
        <taxon>Flavobacteriales</taxon>
        <taxon>Flavobacteriaceae</taxon>
        <taxon>Flavobacterium</taxon>
    </lineage>
</organism>
<keyword evidence="3" id="KW-0813">Transport</keyword>
<feature type="transmembrane region" description="Helical" evidence="8">
    <location>
        <begin position="26"/>
        <end position="57"/>
    </location>
</feature>
<feature type="transmembrane region" description="Helical" evidence="8">
    <location>
        <begin position="214"/>
        <end position="233"/>
    </location>
</feature>
<feature type="transmembrane region" description="Helical" evidence="8">
    <location>
        <begin position="151"/>
        <end position="174"/>
    </location>
</feature>
<dbReference type="PANTHER" id="PTHR21716">
    <property type="entry name" value="TRANSMEMBRANE PROTEIN"/>
    <property type="match status" value="1"/>
</dbReference>
<gene>
    <name evidence="9" type="ORF">AB3G34_05285</name>
</gene>
<feature type="transmembrane region" description="Helical" evidence="8">
    <location>
        <begin position="239"/>
        <end position="260"/>
    </location>
</feature>
<keyword evidence="6 8" id="KW-1133">Transmembrane helix</keyword>
<accession>A0AB39W783</accession>
<dbReference type="PANTHER" id="PTHR21716:SF53">
    <property type="entry name" value="PERMEASE PERM-RELATED"/>
    <property type="match status" value="1"/>
</dbReference>
<evidence type="ECO:0000256" key="1">
    <source>
        <dbReference type="ARBA" id="ARBA00004651"/>
    </source>
</evidence>
<comment type="similarity">
    <text evidence="2">Belongs to the autoinducer-2 exporter (AI-2E) (TC 2.A.86) family.</text>
</comment>
<dbReference type="GO" id="GO:0055085">
    <property type="term" value="P:transmembrane transport"/>
    <property type="evidence" value="ECO:0007669"/>
    <property type="project" value="TreeGrafter"/>
</dbReference>
<evidence type="ECO:0000256" key="4">
    <source>
        <dbReference type="ARBA" id="ARBA00022475"/>
    </source>
</evidence>
<evidence type="ECO:0000256" key="3">
    <source>
        <dbReference type="ARBA" id="ARBA00022448"/>
    </source>
</evidence>
<protein>
    <submittedName>
        <fullName evidence="9">AI-2E family transporter</fullName>
    </submittedName>
</protein>
<feature type="transmembrane region" description="Helical" evidence="8">
    <location>
        <begin position="272"/>
        <end position="294"/>
    </location>
</feature>
<dbReference type="RefSeq" id="WP_369753684.1">
    <property type="nucleotide sequence ID" value="NZ_CP165625.1"/>
</dbReference>
<dbReference type="Pfam" id="PF01594">
    <property type="entry name" value="AI-2E_transport"/>
    <property type="match status" value="1"/>
</dbReference>
<proteinExistence type="inferred from homology"/>
<evidence type="ECO:0000256" key="5">
    <source>
        <dbReference type="ARBA" id="ARBA00022692"/>
    </source>
</evidence>
<evidence type="ECO:0000256" key="6">
    <source>
        <dbReference type="ARBA" id="ARBA00022989"/>
    </source>
</evidence>
<evidence type="ECO:0000256" key="7">
    <source>
        <dbReference type="ARBA" id="ARBA00023136"/>
    </source>
</evidence>
<keyword evidence="5 8" id="KW-0812">Transmembrane</keyword>